<evidence type="ECO:0000256" key="2">
    <source>
        <dbReference type="ARBA" id="ARBA00022679"/>
    </source>
</evidence>
<dbReference type="InterPro" id="IPR036616">
    <property type="entry name" value="Poly(ADP-ribose)pol_reg_dom_sf"/>
</dbReference>
<dbReference type="Proteomes" id="UP000823749">
    <property type="component" value="Chromosome 8"/>
</dbReference>
<dbReference type="Gene3D" id="3.40.50.10190">
    <property type="entry name" value="BRCT domain"/>
    <property type="match status" value="1"/>
</dbReference>
<dbReference type="GO" id="GO:0006302">
    <property type="term" value="P:double-strand break repair"/>
    <property type="evidence" value="ECO:0007669"/>
    <property type="project" value="TreeGrafter"/>
</dbReference>
<gene>
    <name evidence="6" type="ORF">RHGRI_022742</name>
</gene>
<dbReference type="GO" id="GO:0005730">
    <property type="term" value="C:nucleolus"/>
    <property type="evidence" value="ECO:0007669"/>
    <property type="project" value="TreeGrafter"/>
</dbReference>
<dbReference type="InterPro" id="IPR050800">
    <property type="entry name" value="ARTD/PARP"/>
</dbReference>
<evidence type="ECO:0000259" key="5">
    <source>
        <dbReference type="Pfam" id="PF02877"/>
    </source>
</evidence>
<reference evidence="6" key="1">
    <citation type="submission" date="2020-08" db="EMBL/GenBank/DDBJ databases">
        <title>Plant Genome Project.</title>
        <authorList>
            <person name="Zhang R.-G."/>
        </authorList>
    </citation>
    <scope>NUCLEOTIDE SEQUENCE</scope>
    <source>
        <strain evidence="6">WSP0</strain>
        <tissue evidence="6">Leaf</tissue>
    </source>
</reference>
<dbReference type="InterPro" id="IPR036420">
    <property type="entry name" value="BRCT_dom_sf"/>
</dbReference>
<dbReference type="GO" id="GO:0003950">
    <property type="term" value="F:NAD+ poly-ADP-ribosyltransferase activity"/>
    <property type="evidence" value="ECO:0007669"/>
    <property type="project" value="InterPro"/>
</dbReference>
<dbReference type="InterPro" id="IPR004102">
    <property type="entry name" value="Poly(ADP-ribose)pol_reg_dom"/>
</dbReference>
<dbReference type="GO" id="GO:0070212">
    <property type="term" value="P:protein poly-ADP-ribosylation"/>
    <property type="evidence" value="ECO:0007669"/>
    <property type="project" value="TreeGrafter"/>
</dbReference>
<evidence type="ECO:0000256" key="3">
    <source>
        <dbReference type="ARBA" id="ARBA00023027"/>
    </source>
</evidence>
<dbReference type="PANTHER" id="PTHR10459">
    <property type="entry name" value="DNA LIGASE"/>
    <property type="match status" value="1"/>
</dbReference>
<dbReference type="PANTHER" id="PTHR10459:SF106">
    <property type="entry name" value="PROTEIN ADP-RIBOSYLTRANSFERASE PARP3"/>
    <property type="match status" value="1"/>
</dbReference>
<dbReference type="AlphaFoldDB" id="A0AAV6J214"/>
<sequence>MVTRKQKVGGKSPEGEGSPKKMKPENDYETGDVGAEFDRFCKVMRENLSVEEMRIILEINEQNSSGTNEDVILRWKNVMRVFVVYRGLHISLQQYWKSEIEKRGGKVSNSVGGVTCLVTTPAEGERGGWLDQNCRSILLCDAQLILVPDELGIASVLRTRKGGLVMTSQEHKKGWKKRKMTWTVVLSRSLLIKLFEELTGNEFEPWEREKKFQKKPRKFYPVDMDDGVDVRHGGLSFRQVRSAAVHCKLDPYVTSLMKVLCCQDTYRYAMMEMALDTPDLPLAMLTDVHLKRFRTMKEMGRKATAVWWDFSTKWFTLLQSTRPFIFRDYEDLAEHAAAVFESVRDMNAASRLVGDMSDPTLDDPLFDRYQKLG</sequence>
<feature type="compositionally biased region" description="Basic and acidic residues" evidence="4">
    <location>
        <begin position="13"/>
        <end position="26"/>
    </location>
</feature>
<feature type="region of interest" description="Disordered" evidence="4">
    <location>
        <begin position="1"/>
        <end position="30"/>
    </location>
</feature>
<dbReference type="Pfam" id="PF02877">
    <property type="entry name" value="PARP_reg"/>
    <property type="match status" value="1"/>
</dbReference>
<evidence type="ECO:0000256" key="1">
    <source>
        <dbReference type="ARBA" id="ARBA00022676"/>
    </source>
</evidence>
<keyword evidence="2" id="KW-0808">Transferase</keyword>
<keyword evidence="1" id="KW-0328">Glycosyltransferase</keyword>
<dbReference type="EMBL" id="JACTNZ010000008">
    <property type="protein sequence ID" value="KAG5534713.1"/>
    <property type="molecule type" value="Genomic_DNA"/>
</dbReference>
<dbReference type="GO" id="GO:1990404">
    <property type="term" value="F:NAD+-protein mono-ADP-ribosyltransferase activity"/>
    <property type="evidence" value="ECO:0007669"/>
    <property type="project" value="TreeGrafter"/>
</dbReference>
<evidence type="ECO:0000313" key="7">
    <source>
        <dbReference type="Proteomes" id="UP000823749"/>
    </source>
</evidence>
<dbReference type="Gene3D" id="1.20.142.10">
    <property type="entry name" value="Poly(ADP-ribose) polymerase, regulatory domain"/>
    <property type="match status" value="1"/>
</dbReference>
<name>A0AAV6J214_9ERIC</name>
<comment type="caution">
    <text evidence="6">The sequence shown here is derived from an EMBL/GenBank/DDBJ whole genome shotgun (WGS) entry which is preliminary data.</text>
</comment>
<organism evidence="6 7">
    <name type="scientific">Rhododendron griersonianum</name>
    <dbReference type="NCBI Taxonomy" id="479676"/>
    <lineage>
        <taxon>Eukaryota</taxon>
        <taxon>Viridiplantae</taxon>
        <taxon>Streptophyta</taxon>
        <taxon>Embryophyta</taxon>
        <taxon>Tracheophyta</taxon>
        <taxon>Spermatophyta</taxon>
        <taxon>Magnoliopsida</taxon>
        <taxon>eudicotyledons</taxon>
        <taxon>Gunneridae</taxon>
        <taxon>Pentapetalae</taxon>
        <taxon>asterids</taxon>
        <taxon>Ericales</taxon>
        <taxon>Ericaceae</taxon>
        <taxon>Ericoideae</taxon>
        <taxon>Rhodoreae</taxon>
        <taxon>Rhododendron</taxon>
    </lineage>
</organism>
<dbReference type="SUPFAM" id="SSF47587">
    <property type="entry name" value="Domain of poly(ADP-ribose) polymerase"/>
    <property type="match status" value="1"/>
</dbReference>
<evidence type="ECO:0000256" key="4">
    <source>
        <dbReference type="SAM" id="MobiDB-lite"/>
    </source>
</evidence>
<evidence type="ECO:0000313" key="6">
    <source>
        <dbReference type="EMBL" id="KAG5534713.1"/>
    </source>
</evidence>
<keyword evidence="7" id="KW-1185">Reference proteome</keyword>
<proteinExistence type="predicted"/>
<accession>A0AAV6J214</accession>
<keyword evidence="3" id="KW-0520">NAD</keyword>
<feature type="domain" description="PARP alpha-helical" evidence="5">
    <location>
        <begin position="247"/>
        <end position="369"/>
    </location>
</feature>
<protein>
    <recommendedName>
        <fullName evidence="5">PARP alpha-helical domain-containing protein</fullName>
    </recommendedName>
</protein>